<dbReference type="Gene3D" id="1.10.10.10">
    <property type="entry name" value="Winged helix-like DNA-binding domain superfamily/Winged helix DNA-binding domain"/>
    <property type="match status" value="1"/>
</dbReference>
<evidence type="ECO:0000256" key="3">
    <source>
        <dbReference type="PROSITE-ProRule" id="PRU01091"/>
    </source>
</evidence>
<organism evidence="6 7">
    <name type="scientific">Actinoallomurus oryzae</name>
    <dbReference type="NCBI Taxonomy" id="502180"/>
    <lineage>
        <taxon>Bacteria</taxon>
        <taxon>Bacillati</taxon>
        <taxon>Actinomycetota</taxon>
        <taxon>Actinomycetes</taxon>
        <taxon>Streptosporangiales</taxon>
        <taxon>Thermomonosporaceae</taxon>
        <taxon>Actinoallomurus</taxon>
    </lineage>
</organism>
<dbReference type="EMBL" id="BAABHF010000070">
    <property type="protein sequence ID" value="GAA4521495.1"/>
    <property type="molecule type" value="Genomic_DNA"/>
</dbReference>
<feature type="DNA-binding region" description="OmpR/PhoB-type" evidence="3">
    <location>
        <begin position="137"/>
        <end position="234"/>
    </location>
</feature>
<proteinExistence type="predicted"/>
<dbReference type="InterPro" id="IPR039420">
    <property type="entry name" value="WalR-like"/>
</dbReference>
<sequence>MGRMTTSERLLVVEDEPTLRELLSASLRLAGFTVVPVATGAQALAAVREQRPDLIVLDVMLPDFDGFEVVRRLRGAPSSPAAGHPPVLFLTARDAPEDRISGLTAGGDDYVTKPFNLEELVLRIRAILRRTSGRQPDGRLVVGDLELDPDSHQVTRGGRSVQLSPTEFSLLRVLMENAGQVLSKSQLLELVWRYDFGGDDSIVASYISYLRRKVDRGEPKLIHTVHGTGYVLRRPRS</sequence>
<evidence type="ECO:0000313" key="6">
    <source>
        <dbReference type="EMBL" id="GAA4521495.1"/>
    </source>
</evidence>
<evidence type="ECO:0000259" key="5">
    <source>
        <dbReference type="PROSITE" id="PS51755"/>
    </source>
</evidence>
<feature type="modified residue" description="4-aspartylphosphate" evidence="2">
    <location>
        <position position="58"/>
    </location>
</feature>
<name>A0ABP8R8X2_9ACTN</name>
<dbReference type="PANTHER" id="PTHR48111">
    <property type="entry name" value="REGULATOR OF RPOS"/>
    <property type="match status" value="1"/>
</dbReference>
<evidence type="ECO:0000256" key="1">
    <source>
        <dbReference type="ARBA" id="ARBA00023125"/>
    </source>
</evidence>
<reference evidence="7" key="1">
    <citation type="journal article" date="2019" name="Int. J. Syst. Evol. Microbiol.">
        <title>The Global Catalogue of Microorganisms (GCM) 10K type strain sequencing project: providing services to taxonomists for standard genome sequencing and annotation.</title>
        <authorList>
            <consortium name="The Broad Institute Genomics Platform"/>
            <consortium name="The Broad Institute Genome Sequencing Center for Infectious Disease"/>
            <person name="Wu L."/>
            <person name="Ma J."/>
        </authorList>
    </citation>
    <scope>NUCLEOTIDE SEQUENCE [LARGE SCALE GENOMIC DNA]</scope>
    <source>
        <strain evidence="7">JCM 17933</strain>
    </source>
</reference>
<feature type="domain" description="Response regulatory" evidence="4">
    <location>
        <begin position="9"/>
        <end position="128"/>
    </location>
</feature>
<evidence type="ECO:0000256" key="2">
    <source>
        <dbReference type="PROSITE-ProRule" id="PRU00169"/>
    </source>
</evidence>
<dbReference type="SUPFAM" id="SSF52172">
    <property type="entry name" value="CheY-like"/>
    <property type="match status" value="1"/>
</dbReference>
<protein>
    <submittedName>
        <fullName evidence="6">Response regulator transcription factor</fullName>
    </submittedName>
</protein>
<dbReference type="Gene3D" id="3.40.50.2300">
    <property type="match status" value="1"/>
</dbReference>
<dbReference type="SMART" id="SM00448">
    <property type="entry name" value="REC"/>
    <property type="match status" value="1"/>
</dbReference>
<dbReference type="InterPro" id="IPR001789">
    <property type="entry name" value="Sig_transdc_resp-reg_receiver"/>
</dbReference>
<keyword evidence="2" id="KW-0597">Phosphoprotein</keyword>
<dbReference type="Pfam" id="PF00072">
    <property type="entry name" value="Response_reg"/>
    <property type="match status" value="1"/>
</dbReference>
<dbReference type="PROSITE" id="PS50110">
    <property type="entry name" value="RESPONSE_REGULATORY"/>
    <property type="match status" value="1"/>
</dbReference>
<evidence type="ECO:0000313" key="7">
    <source>
        <dbReference type="Proteomes" id="UP001500503"/>
    </source>
</evidence>
<dbReference type="InterPro" id="IPR011006">
    <property type="entry name" value="CheY-like_superfamily"/>
</dbReference>
<dbReference type="Gene3D" id="6.10.250.690">
    <property type="match status" value="1"/>
</dbReference>
<keyword evidence="1 3" id="KW-0238">DNA-binding</keyword>
<evidence type="ECO:0000259" key="4">
    <source>
        <dbReference type="PROSITE" id="PS50110"/>
    </source>
</evidence>
<dbReference type="InterPro" id="IPR001867">
    <property type="entry name" value="OmpR/PhoB-type_DNA-bd"/>
</dbReference>
<dbReference type="Proteomes" id="UP001500503">
    <property type="component" value="Unassembled WGS sequence"/>
</dbReference>
<gene>
    <name evidence="6" type="ORF">GCM10023191_100050</name>
</gene>
<feature type="domain" description="OmpR/PhoB-type" evidence="5">
    <location>
        <begin position="137"/>
        <end position="234"/>
    </location>
</feature>
<accession>A0ABP8R8X2</accession>
<keyword evidence="7" id="KW-1185">Reference proteome</keyword>
<dbReference type="PROSITE" id="PS51755">
    <property type="entry name" value="OMPR_PHOB"/>
    <property type="match status" value="1"/>
</dbReference>
<dbReference type="Pfam" id="PF00486">
    <property type="entry name" value="Trans_reg_C"/>
    <property type="match status" value="1"/>
</dbReference>
<dbReference type="PANTHER" id="PTHR48111:SF28">
    <property type="entry name" value="TRANSCRIPTIONAL REGULATORY PROTEIN TCRX-RELATED"/>
    <property type="match status" value="1"/>
</dbReference>
<dbReference type="CDD" id="cd00383">
    <property type="entry name" value="trans_reg_C"/>
    <property type="match status" value="1"/>
</dbReference>
<comment type="caution">
    <text evidence="6">The sequence shown here is derived from an EMBL/GenBank/DDBJ whole genome shotgun (WGS) entry which is preliminary data.</text>
</comment>
<dbReference type="SMART" id="SM00862">
    <property type="entry name" value="Trans_reg_C"/>
    <property type="match status" value="1"/>
</dbReference>
<dbReference type="InterPro" id="IPR036388">
    <property type="entry name" value="WH-like_DNA-bd_sf"/>
</dbReference>